<dbReference type="InterPro" id="IPR018110">
    <property type="entry name" value="Mandel_Rmase/mucon_lact_enz_CS"/>
</dbReference>
<dbReference type="Gene3D" id="3.30.390.10">
    <property type="entry name" value="Enolase-like, N-terminal domain"/>
    <property type="match status" value="1"/>
</dbReference>
<dbReference type="Pfam" id="PF13378">
    <property type="entry name" value="MR_MLE_C"/>
    <property type="match status" value="1"/>
</dbReference>
<comment type="similarity">
    <text evidence="1 7">Belongs to the mandelate racemase/muconate lactonizing enzyme family.</text>
</comment>
<keyword evidence="4 7" id="KW-0413">Isomerase</keyword>
<dbReference type="RefSeq" id="WP_025421186.1">
    <property type="nucleotide sequence ID" value="NZ_CP006569.1"/>
</dbReference>
<keyword evidence="3 6" id="KW-0460">Magnesium</keyword>
<dbReference type="EC" id="5.1.1.-" evidence="7"/>
<evidence type="ECO:0000256" key="6">
    <source>
        <dbReference type="PIRSR" id="PIRSR634603-3"/>
    </source>
</evidence>
<dbReference type="HOGENOM" id="CLU_030273_4_3_6"/>
<dbReference type="NCBIfam" id="NF042940">
    <property type="entry name" value="racemase_DgcA"/>
    <property type="match status" value="1"/>
</dbReference>
<proteinExistence type="inferred from homology"/>
<dbReference type="GO" id="GO:0006518">
    <property type="term" value="P:peptide metabolic process"/>
    <property type="evidence" value="ECO:0007669"/>
    <property type="project" value="UniProtKB-ARBA"/>
</dbReference>
<evidence type="ECO:0000259" key="8">
    <source>
        <dbReference type="SMART" id="SM00922"/>
    </source>
</evidence>
<dbReference type="AlphaFoldDB" id="W0HV86"/>
<accession>W0HV86</accession>
<feature type="binding site" evidence="6">
    <location>
        <position position="204"/>
    </location>
    <ligand>
        <name>Mg(2+)</name>
        <dbReference type="ChEBI" id="CHEBI:18420"/>
    </ligand>
</feature>
<dbReference type="InterPro" id="IPR029065">
    <property type="entry name" value="Enolase_C-like"/>
</dbReference>
<evidence type="ECO:0000256" key="2">
    <source>
        <dbReference type="ARBA" id="ARBA00022723"/>
    </source>
</evidence>
<comment type="cofactor">
    <cofactor evidence="6 7">
        <name>Mg(2+)</name>
        <dbReference type="ChEBI" id="CHEBI:18420"/>
    </cofactor>
    <text evidence="6 7">Binds 1 Mg(2+) ion per subunit.</text>
</comment>
<feature type="active site" description="Proton acceptor; specific for (S)-substrate epimerization" evidence="5">
    <location>
        <position position="249"/>
    </location>
</feature>
<dbReference type="InterPro" id="IPR036849">
    <property type="entry name" value="Enolase-like_C_sf"/>
</dbReference>
<dbReference type="SUPFAM" id="SSF51604">
    <property type="entry name" value="Enolase C-terminal domain-like"/>
    <property type="match status" value="1"/>
</dbReference>
<protein>
    <recommendedName>
        <fullName evidence="7">Dipeptide epimerase</fullName>
        <ecNumber evidence="7">5.1.1.-</ecNumber>
    </recommendedName>
</protein>
<dbReference type="KEGG" id="sod:Sant_0979"/>
<feature type="binding site" evidence="6">
    <location>
        <position position="227"/>
    </location>
    <ligand>
        <name>Mg(2+)</name>
        <dbReference type="ChEBI" id="CHEBI:18420"/>
    </ligand>
</feature>
<dbReference type="SFLD" id="SFLDS00001">
    <property type="entry name" value="Enolase"/>
    <property type="match status" value="1"/>
</dbReference>
<dbReference type="PANTHER" id="PTHR48073:SF2">
    <property type="entry name" value="O-SUCCINYLBENZOATE SYNTHASE"/>
    <property type="match status" value="1"/>
</dbReference>
<evidence type="ECO:0000256" key="4">
    <source>
        <dbReference type="ARBA" id="ARBA00023235"/>
    </source>
</evidence>
<dbReference type="SFLD" id="SFLDF00010">
    <property type="entry name" value="dipeptide_epimerase"/>
    <property type="match status" value="1"/>
</dbReference>
<keyword evidence="2 6" id="KW-0479">Metal-binding</keyword>
<dbReference type="Proteomes" id="UP000019028">
    <property type="component" value="Chromosome"/>
</dbReference>
<sequence>MRTLTIETLELPLARPFVIARGARTAVPVVRVTLTEDGVSASGECSPNARYQAYPDGICRQLETLRAAIETGLSRQQLGRLLPPGSARNALDCALWRLEGALRGQSLWQLTGRTPPAAGAIVCAQTLSLGPAASMASAAAEAVGGGARLLKIKLDRQQILEKVAAIRASAPRATLIIDANEAWAGVDLASLFAALQTYGIAMIEQPLPAGQDADLLRCVHPIPICADESCHSAVDIAGLRGRYDMINIKLDKCGGLSEALAMVAEAKLQGMRVMVGCMLGSSLAMEAALPVAIDAEFVDLDGPLWLAQDAAPHLQYGQGQVSWVPLAGAQLTANGGA</sequence>
<evidence type="ECO:0000256" key="3">
    <source>
        <dbReference type="ARBA" id="ARBA00022842"/>
    </source>
</evidence>
<dbReference type="Pfam" id="PF02746">
    <property type="entry name" value="MR_MLE_N"/>
    <property type="match status" value="1"/>
</dbReference>
<evidence type="ECO:0000256" key="7">
    <source>
        <dbReference type="RuleBase" id="RU366006"/>
    </source>
</evidence>
<dbReference type="PROSITE" id="PS00909">
    <property type="entry name" value="MR_MLE_2"/>
    <property type="match status" value="1"/>
</dbReference>
<keyword evidence="10" id="KW-1185">Reference proteome</keyword>
<reference evidence="9 10" key="1">
    <citation type="journal article" date="2014" name="Genome Biol. Evol.">
        <title>Genome degeneration and adaptation in a nascent stage of symbiosis.</title>
        <authorList>
            <person name="Oakeson K.F."/>
            <person name="Gil R."/>
            <person name="Clayton A.L."/>
            <person name="Dunn D.M."/>
            <person name="von Niederhausern A.C."/>
            <person name="Hamil C."/>
            <person name="Aoyagi A."/>
            <person name="Duval B."/>
            <person name="Baca A."/>
            <person name="Silva F.J."/>
            <person name="Vallier A."/>
            <person name="Jackson D.G."/>
            <person name="Latorre A."/>
            <person name="Weiss R.B."/>
            <person name="Heddi A."/>
            <person name="Moya A."/>
            <person name="Dale C."/>
        </authorList>
    </citation>
    <scope>NUCLEOTIDE SEQUENCE [LARGE SCALE GENOMIC DNA]</scope>
    <source>
        <strain evidence="9 10">HS1</strain>
    </source>
</reference>
<dbReference type="GO" id="GO:0009063">
    <property type="term" value="P:amino acid catabolic process"/>
    <property type="evidence" value="ECO:0007669"/>
    <property type="project" value="InterPro"/>
</dbReference>
<feature type="binding site" evidence="6">
    <location>
        <position position="178"/>
    </location>
    <ligand>
        <name>Mg(2+)</name>
        <dbReference type="ChEBI" id="CHEBI:18420"/>
    </ligand>
</feature>
<dbReference type="Gene3D" id="3.20.20.120">
    <property type="entry name" value="Enolase-like C-terminal domain"/>
    <property type="match status" value="1"/>
</dbReference>
<organism evidence="9 10">
    <name type="scientific">Sodalis praecaptivus</name>
    <dbReference type="NCBI Taxonomy" id="1239307"/>
    <lineage>
        <taxon>Bacteria</taxon>
        <taxon>Pseudomonadati</taxon>
        <taxon>Pseudomonadota</taxon>
        <taxon>Gammaproteobacteria</taxon>
        <taxon>Enterobacterales</taxon>
        <taxon>Bruguierivoracaceae</taxon>
        <taxon>Sodalis</taxon>
    </lineage>
</organism>
<gene>
    <name evidence="9" type="ORF">Sant_0979</name>
</gene>
<dbReference type="GO" id="GO:0046872">
    <property type="term" value="F:metal ion binding"/>
    <property type="evidence" value="ECO:0007669"/>
    <property type="project" value="UniProtKB-KW"/>
</dbReference>
<dbReference type="SUPFAM" id="SSF54826">
    <property type="entry name" value="Enolase N-terminal domain-like"/>
    <property type="match status" value="1"/>
</dbReference>
<dbReference type="CDD" id="cd03319">
    <property type="entry name" value="L-Ala-DL-Glu_epimerase"/>
    <property type="match status" value="1"/>
</dbReference>
<dbReference type="PATRIC" id="fig|1239307.3.peg.1050"/>
<dbReference type="GO" id="GO:0016855">
    <property type="term" value="F:racemase and epimerase activity, acting on amino acids and derivatives"/>
    <property type="evidence" value="ECO:0007669"/>
    <property type="project" value="UniProtKB-UniRule"/>
</dbReference>
<dbReference type="InterPro" id="IPR013342">
    <property type="entry name" value="Mandelate_racemase_C"/>
</dbReference>
<evidence type="ECO:0000256" key="1">
    <source>
        <dbReference type="ARBA" id="ARBA00008031"/>
    </source>
</evidence>
<evidence type="ECO:0000313" key="10">
    <source>
        <dbReference type="Proteomes" id="UP000019028"/>
    </source>
</evidence>
<evidence type="ECO:0000256" key="5">
    <source>
        <dbReference type="PIRSR" id="PIRSR634603-1"/>
    </source>
</evidence>
<feature type="active site" description="Proton acceptor; specific for (R)-substrate epimerization" evidence="5">
    <location>
        <position position="153"/>
    </location>
</feature>
<name>W0HV86_9GAMM</name>
<dbReference type="EMBL" id="CP006569">
    <property type="protein sequence ID" value="AHF76053.1"/>
    <property type="molecule type" value="Genomic_DNA"/>
</dbReference>
<dbReference type="OrthoDB" id="9782675at2"/>
<dbReference type="SMART" id="SM00922">
    <property type="entry name" value="MR_MLE"/>
    <property type="match status" value="1"/>
</dbReference>
<evidence type="ECO:0000313" key="9">
    <source>
        <dbReference type="EMBL" id="AHF76053.1"/>
    </source>
</evidence>
<dbReference type="InterPro" id="IPR029017">
    <property type="entry name" value="Enolase-like_N"/>
</dbReference>
<dbReference type="InterPro" id="IPR013341">
    <property type="entry name" value="Mandelate_racemase_N_dom"/>
</dbReference>
<dbReference type="PANTHER" id="PTHR48073">
    <property type="entry name" value="O-SUCCINYLBENZOATE SYNTHASE-RELATED"/>
    <property type="match status" value="1"/>
</dbReference>
<feature type="domain" description="Mandelate racemase/muconate lactonizing enzyme C-terminal" evidence="8">
    <location>
        <begin position="132"/>
        <end position="225"/>
    </location>
</feature>
<dbReference type="SFLD" id="SFLDG00180">
    <property type="entry name" value="muconate_cycloisomerase"/>
    <property type="match status" value="1"/>
</dbReference>
<dbReference type="NCBIfam" id="NF011708">
    <property type="entry name" value="PRK15129.1"/>
    <property type="match status" value="1"/>
</dbReference>
<dbReference type="InterPro" id="IPR034603">
    <property type="entry name" value="Dipeptide_epimerase"/>
</dbReference>